<dbReference type="EMBL" id="BANC01000036">
    <property type="protein sequence ID" value="GAN80111.1"/>
    <property type="molecule type" value="Genomic_DNA"/>
</dbReference>
<dbReference type="OrthoDB" id="8482167at2"/>
<dbReference type="SUPFAM" id="SSF50494">
    <property type="entry name" value="Trypsin-like serine proteases"/>
    <property type="match status" value="1"/>
</dbReference>
<organism evidence="1 2">
    <name type="scientific">Acidocella aminolytica 101 = DSM 11237</name>
    <dbReference type="NCBI Taxonomy" id="1120923"/>
    <lineage>
        <taxon>Bacteria</taxon>
        <taxon>Pseudomonadati</taxon>
        <taxon>Pseudomonadota</taxon>
        <taxon>Alphaproteobacteria</taxon>
        <taxon>Acetobacterales</taxon>
        <taxon>Acidocellaceae</taxon>
        <taxon>Acidocella</taxon>
    </lineage>
</organism>
<gene>
    <name evidence="1" type="ORF">Aam_036_033</name>
</gene>
<accession>A0A0D6PFJ3</accession>
<evidence type="ECO:0000313" key="1">
    <source>
        <dbReference type="EMBL" id="GAN80111.1"/>
    </source>
</evidence>
<dbReference type="STRING" id="1120923.SAMN02746095_01044"/>
<dbReference type="InterPro" id="IPR009003">
    <property type="entry name" value="Peptidase_S1_PA"/>
</dbReference>
<dbReference type="AlphaFoldDB" id="A0A0D6PFJ3"/>
<protein>
    <submittedName>
        <fullName evidence="1">Uncharacterized protein</fullName>
    </submittedName>
</protein>
<reference evidence="1 2" key="1">
    <citation type="submission" date="2012-11" db="EMBL/GenBank/DDBJ databases">
        <title>Whole genome sequence of Acidocella aminolytica 101 = DSM 11237.</title>
        <authorList>
            <person name="Azuma Y."/>
            <person name="Higashiura N."/>
            <person name="Hirakawa H."/>
            <person name="Matsushita K."/>
        </authorList>
    </citation>
    <scope>NUCLEOTIDE SEQUENCE [LARGE SCALE GENOMIC DNA]</scope>
    <source>
        <strain evidence="2">101 / DSM 11237</strain>
    </source>
</reference>
<evidence type="ECO:0000313" key="2">
    <source>
        <dbReference type="Proteomes" id="UP000032668"/>
    </source>
</evidence>
<sequence length="278" mass="30522">MVLSVEDQHALIALKQFAVGAAVPLLYDAPEGVDQVGTGTLLTLDGRYFIVTAAHIFNECDPGRFAIPNGQANAELHTFGPCKLYRANETEIENEAEIDIAILELLDQSTIESAKEGWHILTLENIGTPSAEGVFVLCGYPSQRAWRTNNVIGGRPITIVTERIPWPSPAKAPVHPVLDLFFHYGLDAPDIDGETVTTVHLGGVSGASVWEYRKPSHGSLWIPGQTLRVVGVQSAFLHEKYFRAKSWDMVLQMLKQVDPALETAIDSHFSLVNQNQQV</sequence>
<keyword evidence="2" id="KW-1185">Reference proteome</keyword>
<dbReference type="Proteomes" id="UP000032668">
    <property type="component" value="Unassembled WGS sequence"/>
</dbReference>
<comment type="caution">
    <text evidence="1">The sequence shown here is derived from an EMBL/GenBank/DDBJ whole genome shotgun (WGS) entry which is preliminary data.</text>
</comment>
<proteinExistence type="predicted"/>
<dbReference type="RefSeq" id="WP_048878535.1">
    <property type="nucleotide sequence ID" value="NZ_BANC01000036.1"/>
</dbReference>
<name>A0A0D6PFJ3_9PROT</name>